<dbReference type="InterPro" id="IPR000836">
    <property type="entry name" value="PRTase_dom"/>
</dbReference>
<keyword evidence="3" id="KW-1185">Reference proteome</keyword>
<dbReference type="Proteomes" id="UP000806285">
    <property type="component" value="Unassembled WGS sequence"/>
</dbReference>
<accession>A0ABR9S441</accession>
<dbReference type="InterPro" id="IPR029057">
    <property type="entry name" value="PRTase-like"/>
</dbReference>
<dbReference type="Gene3D" id="3.40.50.2020">
    <property type="match status" value="1"/>
</dbReference>
<dbReference type="Pfam" id="PF00156">
    <property type="entry name" value="Pribosyltran"/>
    <property type="match status" value="1"/>
</dbReference>
<dbReference type="SUPFAM" id="SSF53271">
    <property type="entry name" value="PRTase-like"/>
    <property type="match status" value="1"/>
</dbReference>
<dbReference type="GO" id="GO:0016757">
    <property type="term" value="F:glycosyltransferase activity"/>
    <property type="evidence" value="ECO:0007669"/>
    <property type="project" value="UniProtKB-KW"/>
</dbReference>
<evidence type="ECO:0000313" key="3">
    <source>
        <dbReference type="Proteomes" id="UP000806285"/>
    </source>
</evidence>
<keyword evidence="2" id="KW-0328">Glycosyltransferase</keyword>
<gene>
    <name evidence="2" type="ORF">IM787_12020</name>
</gene>
<name>A0ABR9S441_9BURK</name>
<sequence length="213" mass="22819">MVFKDRRDAAEQLGRALAAHAGSHPLLLAIPRGAVPIAAVLAQRLGGDLDLVLVRKLHAPGAPEFAVGAIDESGWMYLAPHAASVRASSTYLEEQKALELQELARRRRLYTPGRPAISAQGRTAIVVDDGLATGATMVAALHAVRRQAPLRLVCAVPVGSPEGIQLVSEHADEVVCLEVPRRFGAVSLFYESFPQLRDQEVIDLLQSTASRPA</sequence>
<dbReference type="CDD" id="cd06223">
    <property type="entry name" value="PRTases_typeI"/>
    <property type="match status" value="1"/>
</dbReference>
<organism evidence="2 3">
    <name type="scientific">Ramlibacter pallidus</name>
    <dbReference type="NCBI Taxonomy" id="2780087"/>
    <lineage>
        <taxon>Bacteria</taxon>
        <taxon>Pseudomonadati</taxon>
        <taxon>Pseudomonadota</taxon>
        <taxon>Betaproteobacteria</taxon>
        <taxon>Burkholderiales</taxon>
        <taxon>Comamonadaceae</taxon>
        <taxon>Ramlibacter</taxon>
    </lineage>
</organism>
<keyword evidence="2" id="KW-0808">Transferase</keyword>
<protein>
    <submittedName>
        <fullName evidence="2">Phosphoribosyltransferase</fullName>
    </submittedName>
</protein>
<reference evidence="2 3" key="1">
    <citation type="submission" date="2020-10" db="EMBL/GenBank/DDBJ databases">
        <title>Ramlibacter sp. HM2 16S ribosomal RNA gene Genome sequencing and assembly.</title>
        <authorList>
            <person name="Kang M."/>
        </authorList>
    </citation>
    <scope>NUCLEOTIDE SEQUENCE [LARGE SCALE GENOMIC DNA]</scope>
    <source>
        <strain evidence="2 3">HM2</strain>
    </source>
</reference>
<comment type="caution">
    <text evidence="2">The sequence shown here is derived from an EMBL/GenBank/DDBJ whole genome shotgun (WGS) entry which is preliminary data.</text>
</comment>
<dbReference type="EMBL" id="JADDIV010000003">
    <property type="protein sequence ID" value="MBE7368276.1"/>
    <property type="molecule type" value="Genomic_DNA"/>
</dbReference>
<proteinExistence type="predicted"/>
<evidence type="ECO:0000313" key="2">
    <source>
        <dbReference type="EMBL" id="MBE7368276.1"/>
    </source>
</evidence>
<evidence type="ECO:0000259" key="1">
    <source>
        <dbReference type="Pfam" id="PF00156"/>
    </source>
</evidence>
<dbReference type="Gene3D" id="3.30.1310.20">
    <property type="entry name" value="PRTase-like"/>
    <property type="match status" value="1"/>
</dbReference>
<dbReference type="RefSeq" id="WP_193677122.1">
    <property type="nucleotide sequence ID" value="NZ_JADDIV010000003.1"/>
</dbReference>
<feature type="domain" description="Phosphoribosyltransferase" evidence="1">
    <location>
        <begin position="16"/>
        <end position="178"/>
    </location>
</feature>